<evidence type="ECO:0000259" key="5">
    <source>
        <dbReference type="PROSITE" id="PS51898"/>
    </source>
</evidence>
<dbReference type="Gene3D" id="3.30.160.390">
    <property type="entry name" value="Integrase, DNA-binding domain"/>
    <property type="match status" value="1"/>
</dbReference>
<evidence type="ECO:0000313" key="6">
    <source>
        <dbReference type="EMBL" id="ARN84796.1"/>
    </source>
</evidence>
<evidence type="ECO:0000256" key="2">
    <source>
        <dbReference type="ARBA" id="ARBA00022908"/>
    </source>
</evidence>
<dbReference type="InterPro" id="IPR010998">
    <property type="entry name" value="Integrase_recombinase_N"/>
</dbReference>
<reference evidence="6 7" key="1">
    <citation type="submission" date="2014-06" db="EMBL/GenBank/DDBJ databases">
        <title>The genome of the endonuclear symbiont Nucleicultrix amoebiphila.</title>
        <authorList>
            <person name="Schulz F."/>
            <person name="Horn M."/>
        </authorList>
    </citation>
    <scope>NUCLEOTIDE SEQUENCE [LARGE SCALE GENOMIC DNA]</scope>
    <source>
        <strain evidence="6 7">FS5</strain>
    </source>
</reference>
<organism evidence="6 7">
    <name type="scientific">Candidatus Nucleicultrix amoebiphila FS5</name>
    <dbReference type="NCBI Taxonomy" id="1414854"/>
    <lineage>
        <taxon>Bacteria</taxon>
        <taxon>Pseudomonadati</taxon>
        <taxon>Pseudomonadota</taxon>
        <taxon>Alphaproteobacteria</taxon>
        <taxon>Holosporales</taxon>
        <taxon>Candidatus Nucleicultricaceae</taxon>
        <taxon>Candidatus Nucleicultrix</taxon>
    </lineage>
</organism>
<name>A0A1W6N4W2_9PROT</name>
<dbReference type="SUPFAM" id="SSF56349">
    <property type="entry name" value="DNA breaking-rejoining enzymes"/>
    <property type="match status" value="1"/>
</dbReference>
<dbReference type="KEGG" id="naf:GQ61_05270"/>
<dbReference type="CDD" id="cd00796">
    <property type="entry name" value="INT_Rci_Hp1_C"/>
    <property type="match status" value="1"/>
</dbReference>
<dbReference type="PROSITE" id="PS51898">
    <property type="entry name" value="TYR_RECOMBINASE"/>
    <property type="match status" value="1"/>
</dbReference>
<dbReference type="GO" id="GO:0003677">
    <property type="term" value="F:DNA binding"/>
    <property type="evidence" value="ECO:0007669"/>
    <property type="project" value="UniProtKB-KW"/>
</dbReference>
<protein>
    <recommendedName>
        <fullName evidence="5">Tyr recombinase domain-containing protein</fullName>
    </recommendedName>
</protein>
<keyword evidence="4" id="KW-0233">DNA recombination</keyword>
<keyword evidence="7" id="KW-1185">Reference proteome</keyword>
<evidence type="ECO:0000256" key="4">
    <source>
        <dbReference type="ARBA" id="ARBA00023172"/>
    </source>
</evidence>
<dbReference type="GO" id="GO:0015074">
    <property type="term" value="P:DNA integration"/>
    <property type="evidence" value="ECO:0007669"/>
    <property type="project" value="UniProtKB-KW"/>
</dbReference>
<dbReference type="InterPro" id="IPR025166">
    <property type="entry name" value="Integrase_DNA_bind_dom"/>
</dbReference>
<keyword evidence="2" id="KW-0229">DNA integration</keyword>
<evidence type="ECO:0000313" key="7">
    <source>
        <dbReference type="Proteomes" id="UP000237351"/>
    </source>
</evidence>
<dbReference type="GO" id="GO:0006310">
    <property type="term" value="P:DNA recombination"/>
    <property type="evidence" value="ECO:0007669"/>
    <property type="project" value="UniProtKB-KW"/>
</dbReference>
<dbReference type="Gene3D" id="1.10.150.130">
    <property type="match status" value="1"/>
</dbReference>
<evidence type="ECO:0000256" key="1">
    <source>
        <dbReference type="ARBA" id="ARBA00008857"/>
    </source>
</evidence>
<dbReference type="PANTHER" id="PTHR30629">
    <property type="entry name" value="PROPHAGE INTEGRASE"/>
    <property type="match status" value="1"/>
</dbReference>
<dbReference type="STRING" id="1414854.GQ61_05270"/>
<gene>
    <name evidence="6" type="ORF">GQ61_05270</name>
</gene>
<dbReference type="InterPro" id="IPR011010">
    <property type="entry name" value="DNA_brk_join_enz"/>
</dbReference>
<sequence length="387" mass="44343">MLKLTKRIVESTQPDSQKPLKIWDSELRGFGLIILPSGRRTYCIEYRNINRIKKRFKLGVHGHITTEEARGLAKKYLGSIAHGNDPAEKKKENRDLPTINTLAQDYIVRHGVRKRTRSLKEDQKLLKNIILPSLGNKFVANISRRDIESLHLKHEKTPYQANRILALLSKMFSLAMSWGWRADNPVRGIERYTEGKRDRWLNEEEVKKLWSVLSSYPEHLTAFSFKLLLLTGARKSEVFHATWDQFDLEQGVWTKPSHLTKQKKKEHLPLSEQALEVLANLKELQKHASPYLFPNRVTGEPMQGGATFWKKILKEACLKNVRIHDLRHTYASHLVSSGLSLSIIGKLLGHTNPSTTQRYAHLADEPLRAAAELFGRKVGKLSSKDSS</sequence>
<proteinExistence type="inferred from homology"/>
<dbReference type="PANTHER" id="PTHR30629:SF2">
    <property type="entry name" value="PROPHAGE INTEGRASE INTS-RELATED"/>
    <property type="match status" value="1"/>
</dbReference>
<dbReference type="EMBL" id="CP008743">
    <property type="protein sequence ID" value="ARN84796.1"/>
    <property type="molecule type" value="Genomic_DNA"/>
</dbReference>
<dbReference type="InterPro" id="IPR038488">
    <property type="entry name" value="Integrase_DNA-bd_sf"/>
</dbReference>
<dbReference type="Pfam" id="PF13356">
    <property type="entry name" value="Arm-DNA-bind_3"/>
    <property type="match status" value="1"/>
</dbReference>
<dbReference type="Proteomes" id="UP000237351">
    <property type="component" value="Chromosome"/>
</dbReference>
<dbReference type="Gene3D" id="1.10.443.10">
    <property type="entry name" value="Intergrase catalytic core"/>
    <property type="match status" value="1"/>
</dbReference>
<accession>A0A1W6N4W2</accession>
<comment type="similarity">
    <text evidence="1">Belongs to the 'phage' integrase family.</text>
</comment>
<dbReference type="InterPro" id="IPR013762">
    <property type="entry name" value="Integrase-like_cat_sf"/>
</dbReference>
<dbReference type="Pfam" id="PF00589">
    <property type="entry name" value="Phage_integrase"/>
    <property type="match status" value="1"/>
</dbReference>
<keyword evidence="3" id="KW-0238">DNA-binding</keyword>
<evidence type="ECO:0000256" key="3">
    <source>
        <dbReference type="ARBA" id="ARBA00023125"/>
    </source>
</evidence>
<feature type="domain" description="Tyr recombinase" evidence="5">
    <location>
        <begin position="196"/>
        <end position="372"/>
    </location>
</feature>
<dbReference type="InterPro" id="IPR002104">
    <property type="entry name" value="Integrase_catalytic"/>
</dbReference>
<dbReference type="OrthoDB" id="7615137at2"/>
<dbReference type="AlphaFoldDB" id="A0A1W6N4W2"/>
<dbReference type="RefSeq" id="WP_085784290.1">
    <property type="nucleotide sequence ID" value="NZ_CP008743.1"/>
</dbReference>
<dbReference type="InterPro" id="IPR050808">
    <property type="entry name" value="Phage_Integrase"/>
</dbReference>